<gene>
    <name evidence="5" type="ORF">GCM10022419_044130</name>
</gene>
<evidence type="ECO:0000313" key="5">
    <source>
        <dbReference type="EMBL" id="GAA3558691.1"/>
    </source>
</evidence>
<dbReference type="RefSeq" id="WP_345564330.1">
    <property type="nucleotide sequence ID" value="NZ_BAABDQ010000008.1"/>
</dbReference>
<dbReference type="Gene3D" id="3.40.50.970">
    <property type="match status" value="1"/>
</dbReference>
<dbReference type="InterPro" id="IPR033248">
    <property type="entry name" value="Transketolase_C"/>
</dbReference>
<evidence type="ECO:0000256" key="3">
    <source>
        <dbReference type="ARBA" id="ARBA00023052"/>
    </source>
</evidence>
<accession>A0ABP6WZT8</accession>
<evidence type="ECO:0000256" key="2">
    <source>
        <dbReference type="ARBA" id="ARBA00023002"/>
    </source>
</evidence>
<dbReference type="InterPro" id="IPR009014">
    <property type="entry name" value="Transketo_C/PFOR_II"/>
</dbReference>
<dbReference type="SUPFAM" id="SSF52518">
    <property type="entry name" value="Thiamin diphosphate-binding fold (THDP-binding)"/>
    <property type="match status" value="1"/>
</dbReference>
<keyword evidence="2" id="KW-0560">Oxidoreductase</keyword>
<keyword evidence="6" id="KW-1185">Reference proteome</keyword>
<dbReference type="EMBL" id="BAABDQ010000008">
    <property type="protein sequence ID" value="GAA3558691.1"/>
    <property type="molecule type" value="Genomic_DNA"/>
</dbReference>
<organism evidence="5 6">
    <name type="scientific">Nonomuraea rosea</name>
    <dbReference type="NCBI Taxonomy" id="638574"/>
    <lineage>
        <taxon>Bacteria</taxon>
        <taxon>Bacillati</taxon>
        <taxon>Actinomycetota</taxon>
        <taxon>Actinomycetes</taxon>
        <taxon>Streptosporangiales</taxon>
        <taxon>Streptosporangiaceae</taxon>
        <taxon>Nonomuraea</taxon>
    </lineage>
</organism>
<reference evidence="6" key="1">
    <citation type="journal article" date="2019" name="Int. J. Syst. Evol. Microbiol.">
        <title>The Global Catalogue of Microorganisms (GCM) 10K type strain sequencing project: providing services to taxonomists for standard genome sequencing and annotation.</title>
        <authorList>
            <consortium name="The Broad Institute Genomics Platform"/>
            <consortium name="The Broad Institute Genome Sequencing Center for Infectious Disease"/>
            <person name="Wu L."/>
            <person name="Ma J."/>
        </authorList>
    </citation>
    <scope>NUCLEOTIDE SEQUENCE [LARGE SCALE GENOMIC DNA]</scope>
    <source>
        <strain evidence="6">JCM 17326</strain>
    </source>
</reference>
<name>A0ABP6WZT8_9ACTN</name>
<dbReference type="SMART" id="SM00861">
    <property type="entry name" value="Transket_pyr"/>
    <property type="match status" value="1"/>
</dbReference>
<dbReference type="PANTHER" id="PTHR43257">
    <property type="entry name" value="PYRUVATE DEHYDROGENASE E1 COMPONENT BETA SUBUNIT"/>
    <property type="match status" value="1"/>
</dbReference>
<dbReference type="SUPFAM" id="SSF52922">
    <property type="entry name" value="TK C-terminal domain-like"/>
    <property type="match status" value="1"/>
</dbReference>
<dbReference type="PANTHER" id="PTHR43257:SF2">
    <property type="entry name" value="PYRUVATE DEHYDROGENASE E1 COMPONENT SUBUNIT BETA"/>
    <property type="match status" value="1"/>
</dbReference>
<dbReference type="InterPro" id="IPR029061">
    <property type="entry name" value="THDP-binding"/>
</dbReference>
<dbReference type="Pfam" id="PF02779">
    <property type="entry name" value="Transket_pyr"/>
    <property type="match status" value="1"/>
</dbReference>
<sequence length="332" mass="35810">MIERVAEHLNRALHDVLAADPSVYVLGEDITDPYGGAFKITKGLSSRFGDRVRSTPISEGAIVGAGAGLALAGDKAIVEIMFADFAGLAFDQLLNFAGKTTAMYGRPVPMPLVVRCPSGGHRGYGPTHSQSPQKHFIGIPGLSVLELTPFHDARLLLEHCFCTRRPSLLFEDKVLYTRRMFRDGVVDELFGFEAVGESPGVARVRLDGVTDYDCTLIVPGGMAHRAIEAMRELLLEHEVLCELLVPAQLYPFDLGGVAPRGRHVCVAEDGSAGGTWGAEVAARLYPALWDRLSRPITLVSAADSVIPAAPHLEREVLVHAETIRLAVLEALA</sequence>
<protein>
    <submittedName>
        <fullName evidence="5">Transketolase C-terminal domain-containing protein</fullName>
    </submittedName>
</protein>
<feature type="domain" description="Transketolase-like pyrimidine-binding" evidence="4">
    <location>
        <begin position="3"/>
        <end position="178"/>
    </location>
</feature>
<evidence type="ECO:0000259" key="4">
    <source>
        <dbReference type="SMART" id="SM00861"/>
    </source>
</evidence>
<evidence type="ECO:0000256" key="1">
    <source>
        <dbReference type="ARBA" id="ARBA00001964"/>
    </source>
</evidence>
<comment type="caution">
    <text evidence="5">The sequence shown here is derived from an EMBL/GenBank/DDBJ whole genome shotgun (WGS) entry which is preliminary data.</text>
</comment>
<dbReference type="Gene3D" id="3.40.50.920">
    <property type="match status" value="1"/>
</dbReference>
<proteinExistence type="predicted"/>
<comment type="cofactor">
    <cofactor evidence="1">
        <name>thiamine diphosphate</name>
        <dbReference type="ChEBI" id="CHEBI:58937"/>
    </cofactor>
</comment>
<dbReference type="InterPro" id="IPR005475">
    <property type="entry name" value="Transketolase-like_Pyr-bd"/>
</dbReference>
<evidence type="ECO:0000313" key="6">
    <source>
        <dbReference type="Proteomes" id="UP001500630"/>
    </source>
</evidence>
<dbReference type="Proteomes" id="UP001500630">
    <property type="component" value="Unassembled WGS sequence"/>
</dbReference>
<dbReference type="Pfam" id="PF02780">
    <property type="entry name" value="Transketolase_C"/>
    <property type="match status" value="1"/>
</dbReference>
<keyword evidence="3" id="KW-0786">Thiamine pyrophosphate</keyword>